<gene>
    <name evidence="1" type="ORF">LPTSP2_01240</name>
</gene>
<organism evidence="1 2">
    <name type="scientific">Leptospira ellinghausenii</name>
    <dbReference type="NCBI Taxonomy" id="1917822"/>
    <lineage>
        <taxon>Bacteria</taxon>
        <taxon>Pseudomonadati</taxon>
        <taxon>Spirochaetota</taxon>
        <taxon>Spirochaetia</taxon>
        <taxon>Leptospirales</taxon>
        <taxon>Leptospiraceae</taxon>
        <taxon>Leptospira</taxon>
    </lineage>
</organism>
<dbReference type="EMBL" id="BFAZ01000002">
    <property type="protein sequence ID" value="GBF40858.1"/>
    <property type="molecule type" value="Genomic_DNA"/>
</dbReference>
<evidence type="ECO:0000313" key="1">
    <source>
        <dbReference type="EMBL" id="GBF40858.1"/>
    </source>
</evidence>
<accession>A0A2P2D8C0</accession>
<protein>
    <submittedName>
        <fullName evidence="1">Uncharacterized protein</fullName>
    </submittedName>
</protein>
<dbReference type="Proteomes" id="UP000245206">
    <property type="component" value="Unassembled WGS sequence"/>
</dbReference>
<sequence>MLGFYTLIFMAFVPFQFSHILYTISELRKDKIKYFENLMNLIPPLDLFKVIRILKITTEIF</sequence>
<name>A0A2P2D8C0_9LEPT</name>
<keyword evidence="2" id="KW-1185">Reference proteome</keyword>
<proteinExistence type="predicted"/>
<comment type="caution">
    <text evidence="1">The sequence shown here is derived from an EMBL/GenBank/DDBJ whole genome shotgun (WGS) entry which is preliminary data.</text>
</comment>
<evidence type="ECO:0000313" key="2">
    <source>
        <dbReference type="Proteomes" id="UP000245206"/>
    </source>
</evidence>
<reference evidence="2" key="1">
    <citation type="journal article" date="2019" name="Microbiol. Immunol.">
        <title>Molecular and phenotypic characterization of Leptospira johnsonii sp. nov., Leptospira ellinghausenii sp. nov. and Leptospira ryugenii sp. nov. isolated from soil and water in Japan.</title>
        <authorList>
            <person name="Masuzawa T."/>
            <person name="Saito M."/>
            <person name="Nakao R."/>
            <person name="Nikaido Y."/>
            <person name="Matsumoto M."/>
            <person name="Ogawa M."/>
            <person name="Yokoyama M."/>
            <person name="Hidaka Y."/>
            <person name="Tomita J."/>
            <person name="Sakakibara K."/>
            <person name="Suzuki K."/>
            <person name="Yasuda S."/>
            <person name="Sato H."/>
            <person name="Yamaguchi M."/>
            <person name="Yoshida S.I."/>
            <person name="Koizumi N."/>
            <person name="Kawamura Y."/>
        </authorList>
    </citation>
    <scope>NUCLEOTIDE SEQUENCE [LARGE SCALE GENOMIC DNA]</scope>
    <source>
        <strain evidence="2">E18</strain>
    </source>
</reference>
<dbReference type="AlphaFoldDB" id="A0A2P2D8C0"/>